<dbReference type="Proteomes" id="UP000239203">
    <property type="component" value="Unassembled WGS sequence"/>
</dbReference>
<proteinExistence type="predicted"/>
<sequence length="49" mass="5431">MSSRCSPNTASYLACRERTAAITTQRLRHNAVGHVLGATCWVQDAARWL</sequence>
<dbReference type="AlphaFoldDB" id="A0A2S6GIU0"/>
<comment type="caution">
    <text evidence="1">The sequence shown here is derived from an EMBL/GenBank/DDBJ whole genome shotgun (WGS) entry which is preliminary data.</text>
</comment>
<organism evidence="1 2">
    <name type="scientific">Actinokineospora auranticolor</name>
    <dbReference type="NCBI Taxonomy" id="155976"/>
    <lineage>
        <taxon>Bacteria</taxon>
        <taxon>Bacillati</taxon>
        <taxon>Actinomycetota</taxon>
        <taxon>Actinomycetes</taxon>
        <taxon>Pseudonocardiales</taxon>
        <taxon>Pseudonocardiaceae</taxon>
        <taxon>Actinokineospora</taxon>
    </lineage>
</organism>
<evidence type="ECO:0000313" key="2">
    <source>
        <dbReference type="Proteomes" id="UP000239203"/>
    </source>
</evidence>
<gene>
    <name evidence="1" type="ORF">CLV40_116114</name>
</gene>
<name>A0A2S6GIU0_9PSEU</name>
<accession>A0A2S6GIU0</accession>
<dbReference type="EMBL" id="PTIX01000016">
    <property type="protein sequence ID" value="PPK65071.1"/>
    <property type="molecule type" value="Genomic_DNA"/>
</dbReference>
<keyword evidence="2" id="KW-1185">Reference proteome</keyword>
<evidence type="ECO:0000313" key="1">
    <source>
        <dbReference type="EMBL" id="PPK65071.1"/>
    </source>
</evidence>
<reference evidence="1 2" key="1">
    <citation type="submission" date="2018-02" db="EMBL/GenBank/DDBJ databases">
        <title>Genomic Encyclopedia of Archaeal and Bacterial Type Strains, Phase II (KMG-II): from individual species to whole genera.</title>
        <authorList>
            <person name="Goeker M."/>
        </authorList>
    </citation>
    <scope>NUCLEOTIDE SEQUENCE [LARGE SCALE GENOMIC DNA]</scope>
    <source>
        <strain evidence="1 2">YU 961-1</strain>
    </source>
</reference>
<protein>
    <submittedName>
        <fullName evidence="1">Uncharacterized protein</fullName>
    </submittedName>
</protein>